<protein>
    <submittedName>
        <fullName evidence="2">Uncharacterized protein</fullName>
    </submittedName>
</protein>
<feature type="region of interest" description="Disordered" evidence="1">
    <location>
        <begin position="50"/>
        <end position="70"/>
    </location>
</feature>
<organism evidence="2 3">
    <name type="scientific">Tetraparma gracilis</name>
    <dbReference type="NCBI Taxonomy" id="2962635"/>
    <lineage>
        <taxon>Eukaryota</taxon>
        <taxon>Sar</taxon>
        <taxon>Stramenopiles</taxon>
        <taxon>Ochrophyta</taxon>
        <taxon>Bolidophyceae</taxon>
        <taxon>Parmales</taxon>
        <taxon>Triparmaceae</taxon>
        <taxon>Tetraparma</taxon>
    </lineage>
</organism>
<evidence type="ECO:0000313" key="3">
    <source>
        <dbReference type="Proteomes" id="UP001165060"/>
    </source>
</evidence>
<proteinExistence type="predicted"/>
<name>A0ABQ6N2M8_9STRA</name>
<dbReference type="Proteomes" id="UP001165060">
    <property type="component" value="Unassembled WGS sequence"/>
</dbReference>
<evidence type="ECO:0000313" key="2">
    <source>
        <dbReference type="EMBL" id="GMI39110.1"/>
    </source>
</evidence>
<feature type="non-terminal residue" evidence="2">
    <location>
        <position position="1"/>
    </location>
</feature>
<evidence type="ECO:0000256" key="1">
    <source>
        <dbReference type="SAM" id="MobiDB-lite"/>
    </source>
</evidence>
<gene>
    <name evidence="2" type="ORF">TeGR_g6446</name>
</gene>
<feature type="compositionally biased region" description="Polar residues" evidence="1">
    <location>
        <begin position="200"/>
        <end position="210"/>
    </location>
</feature>
<feature type="compositionally biased region" description="Low complexity" evidence="1">
    <location>
        <begin position="90"/>
        <end position="105"/>
    </location>
</feature>
<reference evidence="2 3" key="1">
    <citation type="journal article" date="2023" name="Commun. Biol.">
        <title>Genome analysis of Parmales, the sister group of diatoms, reveals the evolutionary specialization of diatoms from phago-mixotrophs to photoautotrophs.</title>
        <authorList>
            <person name="Ban H."/>
            <person name="Sato S."/>
            <person name="Yoshikawa S."/>
            <person name="Yamada K."/>
            <person name="Nakamura Y."/>
            <person name="Ichinomiya M."/>
            <person name="Sato N."/>
            <person name="Blanc-Mathieu R."/>
            <person name="Endo H."/>
            <person name="Kuwata A."/>
            <person name="Ogata H."/>
        </authorList>
    </citation>
    <scope>NUCLEOTIDE SEQUENCE [LARGE SCALE GENOMIC DNA]</scope>
</reference>
<keyword evidence="3" id="KW-1185">Reference proteome</keyword>
<accession>A0ABQ6N2M8</accession>
<dbReference type="EMBL" id="BRYB01003585">
    <property type="protein sequence ID" value="GMI39110.1"/>
    <property type="molecule type" value="Genomic_DNA"/>
</dbReference>
<sequence>LDAESNDSPDMDLRESEMDQMKKMAEKGRTISLSSYQKSQKSEEKIEVVQNPAFGAPQLDSGGEKERTSSYTQKIRASLAGMARKSISTSFSARLKSASRASSESPPMPAKRMSKTPSFKRAVSWADDKEAGEEGGEEGGGLGGLEEGNIGAEAEAEAEADDRPVSTASTAHSSADSEVELTEVASDDSGSRPNSKRESLQANLNVNNMV</sequence>
<feature type="region of interest" description="Disordered" evidence="1">
    <location>
        <begin position="82"/>
        <end position="210"/>
    </location>
</feature>
<feature type="compositionally biased region" description="Low complexity" evidence="1">
    <location>
        <begin position="166"/>
        <end position="176"/>
    </location>
</feature>
<comment type="caution">
    <text evidence="2">The sequence shown here is derived from an EMBL/GenBank/DDBJ whole genome shotgun (WGS) entry which is preliminary data.</text>
</comment>